<accession>A0A1E5PFB0</accession>
<sequence length="290" mass="29996">MVSPSPSPLGRWNAGAQRWEYVEDEGPVAADAVGDAPPPAHAAGEPDPDPAAGAAHYPDTDTRPGRPLTPPPIPWRLPGEDSLPDATRTSRARAHRLPLLVAGLVVAALVAAVVWWRAPAGDAPSGTGGATSATAFPTASPTSPAGYRIATGPGGVSLAVPQDWSYQLNGGTHAYVAPDYASYLEVGTVVGLAEHMEAARAFSRGVSSVVPGYTERAIGPVGEGPDAAVEVDFAYDATGGGRRRGIYRVFTAPDDTMYGVQVAGPGTDWPRQRQVMDTMLATFFAPGASF</sequence>
<evidence type="ECO:0000256" key="1">
    <source>
        <dbReference type="SAM" id="MobiDB-lite"/>
    </source>
</evidence>
<gene>
    <name evidence="3" type="ORF">AS594_30735</name>
</gene>
<evidence type="ECO:0000313" key="3">
    <source>
        <dbReference type="EMBL" id="OEJ28217.1"/>
    </source>
</evidence>
<keyword evidence="2" id="KW-1133">Transmembrane helix</keyword>
<dbReference type="AlphaFoldDB" id="A0A1E5PFB0"/>
<keyword evidence="2" id="KW-0812">Transmembrane</keyword>
<protein>
    <recommendedName>
        <fullName evidence="5">Serine/arginine repetitive matrix protein 2</fullName>
    </recommendedName>
</protein>
<dbReference type="OrthoDB" id="4335221at2"/>
<proteinExistence type="predicted"/>
<reference evidence="3 4" key="1">
    <citation type="submission" date="2016-08" db="EMBL/GenBank/DDBJ databases">
        <title>Complete genome sequence of Streptomyces agglomeratus strain 6-3-2, a novel anti-MRSA actinomycete isolated from Wuli of Tebit, China.</title>
        <authorList>
            <person name="Chen X."/>
        </authorList>
    </citation>
    <scope>NUCLEOTIDE SEQUENCE [LARGE SCALE GENOMIC DNA]</scope>
    <source>
        <strain evidence="3 4">6-3-2</strain>
    </source>
</reference>
<evidence type="ECO:0008006" key="5">
    <source>
        <dbReference type="Google" id="ProtNLM"/>
    </source>
</evidence>
<keyword evidence="2" id="KW-0472">Membrane</keyword>
<evidence type="ECO:0000313" key="4">
    <source>
        <dbReference type="Proteomes" id="UP000095759"/>
    </source>
</evidence>
<dbReference type="RefSeq" id="WP_141746823.1">
    <property type="nucleotide sequence ID" value="NZ_MEHJ01000001.1"/>
</dbReference>
<feature type="transmembrane region" description="Helical" evidence="2">
    <location>
        <begin position="97"/>
        <end position="116"/>
    </location>
</feature>
<name>A0A1E5PFB0_9ACTN</name>
<feature type="region of interest" description="Disordered" evidence="1">
    <location>
        <begin position="23"/>
        <end position="89"/>
    </location>
</feature>
<comment type="caution">
    <text evidence="3">The sequence shown here is derived from an EMBL/GenBank/DDBJ whole genome shotgun (WGS) entry which is preliminary data.</text>
</comment>
<dbReference type="Proteomes" id="UP000095759">
    <property type="component" value="Unassembled WGS sequence"/>
</dbReference>
<evidence type="ECO:0000256" key="2">
    <source>
        <dbReference type="SAM" id="Phobius"/>
    </source>
</evidence>
<feature type="compositionally biased region" description="Low complexity" evidence="1">
    <location>
        <begin position="27"/>
        <end position="56"/>
    </location>
</feature>
<dbReference type="STRING" id="285458.BGM19_06005"/>
<organism evidence="3 4">
    <name type="scientific">Streptomyces agglomeratus</name>
    <dbReference type="NCBI Taxonomy" id="285458"/>
    <lineage>
        <taxon>Bacteria</taxon>
        <taxon>Bacillati</taxon>
        <taxon>Actinomycetota</taxon>
        <taxon>Actinomycetes</taxon>
        <taxon>Kitasatosporales</taxon>
        <taxon>Streptomycetaceae</taxon>
        <taxon>Streptomyces</taxon>
    </lineage>
</organism>
<dbReference type="EMBL" id="MEHJ01000001">
    <property type="protein sequence ID" value="OEJ28217.1"/>
    <property type="molecule type" value="Genomic_DNA"/>
</dbReference>
<keyword evidence="4" id="KW-1185">Reference proteome</keyword>
<feature type="region of interest" description="Disordered" evidence="1">
    <location>
        <begin position="122"/>
        <end position="142"/>
    </location>
</feature>